<protein>
    <submittedName>
        <fullName evidence="1">Uncharacterized protein</fullName>
    </submittedName>
</protein>
<dbReference type="EMBL" id="BMAT01014007">
    <property type="protein sequence ID" value="GFS24750.1"/>
    <property type="molecule type" value="Genomic_DNA"/>
</dbReference>
<keyword evidence="2" id="KW-1185">Reference proteome</keyword>
<comment type="caution">
    <text evidence="1">The sequence shown here is derived from an EMBL/GenBank/DDBJ whole genome shotgun (WGS) entry which is preliminary data.</text>
</comment>
<evidence type="ECO:0000313" key="2">
    <source>
        <dbReference type="Proteomes" id="UP000762676"/>
    </source>
</evidence>
<dbReference type="Proteomes" id="UP000762676">
    <property type="component" value="Unassembled WGS sequence"/>
</dbReference>
<sequence length="114" mass="12658">MLGQCKAMQAAVVLLSILGFYTVLCYPSQQLYNPYEAATYPPYPSGYQVPNAGMSSSSNRVILMLLKEQCMRLVQDAGMQALPDYCYYVLSGSYPTSTQLSYMYLQSSLNSNSD</sequence>
<reference evidence="1 2" key="1">
    <citation type="journal article" date="2021" name="Elife">
        <title>Chloroplast acquisition without the gene transfer in kleptoplastic sea slugs, Plakobranchus ocellatus.</title>
        <authorList>
            <person name="Maeda T."/>
            <person name="Takahashi S."/>
            <person name="Yoshida T."/>
            <person name="Shimamura S."/>
            <person name="Takaki Y."/>
            <person name="Nagai Y."/>
            <person name="Toyoda A."/>
            <person name="Suzuki Y."/>
            <person name="Arimoto A."/>
            <person name="Ishii H."/>
            <person name="Satoh N."/>
            <person name="Nishiyama T."/>
            <person name="Hasebe M."/>
            <person name="Maruyama T."/>
            <person name="Minagawa J."/>
            <person name="Obokata J."/>
            <person name="Shigenobu S."/>
        </authorList>
    </citation>
    <scope>NUCLEOTIDE SEQUENCE [LARGE SCALE GENOMIC DNA]</scope>
</reference>
<dbReference type="AlphaFoldDB" id="A0AAV4JQU6"/>
<name>A0AAV4JQU6_9GAST</name>
<gene>
    <name evidence="1" type="ORF">ElyMa_007011000</name>
</gene>
<accession>A0AAV4JQU6</accession>
<proteinExistence type="predicted"/>
<organism evidence="1 2">
    <name type="scientific">Elysia marginata</name>
    <dbReference type="NCBI Taxonomy" id="1093978"/>
    <lineage>
        <taxon>Eukaryota</taxon>
        <taxon>Metazoa</taxon>
        <taxon>Spiralia</taxon>
        <taxon>Lophotrochozoa</taxon>
        <taxon>Mollusca</taxon>
        <taxon>Gastropoda</taxon>
        <taxon>Heterobranchia</taxon>
        <taxon>Euthyneura</taxon>
        <taxon>Panpulmonata</taxon>
        <taxon>Sacoglossa</taxon>
        <taxon>Placobranchoidea</taxon>
        <taxon>Plakobranchidae</taxon>
        <taxon>Elysia</taxon>
    </lineage>
</organism>
<evidence type="ECO:0000313" key="1">
    <source>
        <dbReference type="EMBL" id="GFS24750.1"/>
    </source>
</evidence>